<dbReference type="EMBL" id="JAQQEZ010000010">
    <property type="protein sequence ID" value="MFM0002625.1"/>
    <property type="molecule type" value="Genomic_DNA"/>
</dbReference>
<proteinExistence type="predicted"/>
<evidence type="ECO:0000313" key="3">
    <source>
        <dbReference type="Proteomes" id="UP001629230"/>
    </source>
</evidence>
<protein>
    <submittedName>
        <fullName evidence="2">Uncharacterized protein</fullName>
    </submittedName>
</protein>
<reference evidence="2 3" key="1">
    <citation type="journal article" date="2024" name="Chem. Sci.">
        <title>Discovery of megapolipeptins by genome mining of a Burkholderiales bacteria collection.</title>
        <authorList>
            <person name="Paulo B.S."/>
            <person name="Recchia M.J.J."/>
            <person name="Lee S."/>
            <person name="Fergusson C.H."/>
            <person name="Romanowski S.B."/>
            <person name="Hernandez A."/>
            <person name="Krull N."/>
            <person name="Liu D.Y."/>
            <person name="Cavanagh H."/>
            <person name="Bos A."/>
            <person name="Gray C.A."/>
            <person name="Murphy B.T."/>
            <person name="Linington R.G."/>
            <person name="Eustaquio A.S."/>
        </authorList>
    </citation>
    <scope>NUCLEOTIDE SEQUENCE [LARGE SCALE GENOMIC DNA]</scope>
    <source>
        <strain evidence="2 3">RL17-350-BIC-A</strain>
    </source>
</reference>
<sequence>MSRGSFQIRVDASSLVQGIDNNVQRQLPYIQATALNNTAKQAQSALKAAMPQYFDRPTPYTLSSTRITFATRAKPVATVGYKDDSFKGTPATKFLLPEVDGGTRNVKRIESLLRGKGLLPYDMYVVPGSAAQLDRYGNFSRGQYSKILAQLQASRDRTQNETKASRGRKRRNPSTDVRYFVGRPGGGRMPLGVWARYQFAHGYAVKPVLLFVKAPRYAARFPFDQIVADVVDANLSANVAAAFALAASTSR</sequence>
<dbReference type="Proteomes" id="UP001629230">
    <property type="component" value="Unassembled WGS sequence"/>
</dbReference>
<organism evidence="2 3">
    <name type="scientific">Paraburkholderia dipogonis</name>
    <dbReference type="NCBI Taxonomy" id="1211383"/>
    <lineage>
        <taxon>Bacteria</taxon>
        <taxon>Pseudomonadati</taxon>
        <taxon>Pseudomonadota</taxon>
        <taxon>Betaproteobacteria</taxon>
        <taxon>Burkholderiales</taxon>
        <taxon>Burkholderiaceae</taxon>
        <taxon>Paraburkholderia</taxon>
    </lineage>
</organism>
<keyword evidence="3" id="KW-1185">Reference proteome</keyword>
<feature type="compositionally biased region" description="Basic and acidic residues" evidence="1">
    <location>
        <begin position="154"/>
        <end position="164"/>
    </location>
</feature>
<evidence type="ECO:0000313" key="2">
    <source>
        <dbReference type="EMBL" id="MFM0002625.1"/>
    </source>
</evidence>
<name>A0ABW9APW0_9BURK</name>
<dbReference type="RefSeq" id="WP_408177929.1">
    <property type="nucleotide sequence ID" value="NZ_JAQQEZ010000010.1"/>
</dbReference>
<gene>
    <name evidence="2" type="ORF">PQR57_16510</name>
</gene>
<comment type="caution">
    <text evidence="2">The sequence shown here is derived from an EMBL/GenBank/DDBJ whole genome shotgun (WGS) entry which is preliminary data.</text>
</comment>
<evidence type="ECO:0000256" key="1">
    <source>
        <dbReference type="SAM" id="MobiDB-lite"/>
    </source>
</evidence>
<feature type="region of interest" description="Disordered" evidence="1">
    <location>
        <begin position="152"/>
        <end position="176"/>
    </location>
</feature>
<accession>A0ABW9APW0</accession>